<protein>
    <recommendedName>
        <fullName evidence="4">Ribosomal RNA-processing protein 7 C-terminal domain-containing protein</fullName>
    </recommendedName>
</protein>
<dbReference type="AlphaFoldDB" id="A0AAD4SSD7"/>
<feature type="compositionally biased region" description="Basic and acidic residues" evidence="3">
    <location>
        <begin position="49"/>
        <end position="59"/>
    </location>
</feature>
<dbReference type="CDD" id="cd12951">
    <property type="entry name" value="RRP7_Rrp7A"/>
    <property type="match status" value="1"/>
</dbReference>
<keyword evidence="2" id="KW-0175">Coiled coil</keyword>
<dbReference type="PANTHER" id="PTHR13191:SF0">
    <property type="entry name" value="RIBOSOMAL RNA-PROCESSING PROTEIN 7 HOMOLOG A-RELATED"/>
    <property type="match status" value="1"/>
</dbReference>
<name>A0AAD4SSD7_9MAGN</name>
<dbReference type="GO" id="GO:0032545">
    <property type="term" value="C:CURI complex"/>
    <property type="evidence" value="ECO:0007669"/>
    <property type="project" value="TreeGrafter"/>
</dbReference>
<dbReference type="InterPro" id="IPR040446">
    <property type="entry name" value="RRP7"/>
</dbReference>
<accession>A0AAD4SSD7</accession>
<dbReference type="Proteomes" id="UP001202328">
    <property type="component" value="Unassembled WGS sequence"/>
</dbReference>
<evidence type="ECO:0000259" key="4">
    <source>
        <dbReference type="Pfam" id="PF12923"/>
    </source>
</evidence>
<evidence type="ECO:0000313" key="6">
    <source>
        <dbReference type="Proteomes" id="UP001202328"/>
    </source>
</evidence>
<evidence type="ECO:0000256" key="2">
    <source>
        <dbReference type="SAM" id="Coils"/>
    </source>
</evidence>
<reference evidence="5" key="1">
    <citation type="submission" date="2022-04" db="EMBL/GenBank/DDBJ databases">
        <title>A functionally conserved STORR gene fusion in Papaver species that diverged 16.8 million years ago.</title>
        <authorList>
            <person name="Catania T."/>
        </authorList>
    </citation>
    <scope>NUCLEOTIDE SEQUENCE</scope>
    <source>
        <strain evidence="5">S-188037</strain>
    </source>
</reference>
<gene>
    <name evidence="5" type="ORF">MKW98_017352</name>
</gene>
<dbReference type="EMBL" id="JAJJMB010008951">
    <property type="protein sequence ID" value="KAI3918904.1"/>
    <property type="molecule type" value="Genomic_DNA"/>
</dbReference>
<organism evidence="5 6">
    <name type="scientific">Papaver atlanticum</name>
    <dbReference type="NCBI Taxonomy" id="357466"/>
    <lineage>
        <taxon>Eukaryota</taxon>
        <taxon>Viridiplantae</taxon>
        <taxon>Streptophyta</taxon>
        <taxon>Embryophyta</taxon>
        <taxon>Tracheophyta</taxon>
        <taxon>Spermatophyta</taxon>
        <taxon>Magnoliopsida</taxon>
        <taxon>Ranunculales</taxon>
        <taxon>Papaveraceae</taxon>
        <taxon>Papaveroideae</taxon>
        <taxon>Papaver</taxon>
    </lineage>
</organism>
<dbReference type="GO" id="GO:0000028">
    <property type="term" value="P:ribosomal small subunit assembly"/>
    <property type="evidence" value="ECO:0007669"/>
    <property type="project" value="TreeGrafter"/>
</dbReference>
<dbReference type="PANTHER" id="PTHR13191">
    <property type="entry name" value="RIBOSOMAL RNA PROCESSING PROTEIN 7-RELATED"/>
    <property type="match status" value="1"/>
</dbReference>
<dbReference type="InterPro" id="IPR024326">
    <property type="entry name" value="RRP7_C"/>
</dbReference>
<evidence type="ECO:0000313" key="5">
    <source>
        <dbReference type="EMBL" id="KAI3918904.1"/>
    </source>
</evidence>
<proteinExistence type="inferred from homology"/>
<evidence type="ECO:0000256" key="1">
    <source>
        <dbReference type="ARBA" id="ARBA00006110"/>
    </source>
</evidence>
<dbReference type="GO" id="GO:0034456">
    <property type="term" value="C:UTP-C complex"/>
    <property type="evidence" value="ECO:0007669"/>
    <property type="project" value="TreeGrafter"/>
</dbReference>
<sequence length="289" mass="33469">MGSKRVITEKDLKRKDKLKALAAKSKPKKLSKKKKTLKVVDNEEITFAPEKKGSKLDGQKKKKKDIETEEEITFASEKKGSKLGGKRKKKEDIITEDKSMEVLRKRERDKSKKAARKETKDLVLSMKTSKFMLKRNESPADEVYHISSGDEDCSKGMNKWMAEYHQSRPGLEILQRQIDEFMNAHEKQEEEARKAREISVADDGFVVVKHHRGRKKTTDSESGTAVGSVSQAAVLDKMAKKKNKEVGIDFYRFQKRDAQRNEVMMLQSKFEQDRKRIQQLRATRKFKPY</sequence>
<feature type="coiled-coil region" evidence="2">
    <location>
        <begin position="171"/>
        <end position="198"/>
    </location>
</feature>
<feature type="region of interest" description="Disordered" evidence="3">
    <location>
        <begin position="48"/>
        <end position="97"/>
    </location>
</feature>
<evidence type="ECO:0000256" key="3">
    <source>
        <dbReference type="SAM" id="MobiDB-lite"/>
    </source>
</evidence>
<dbReference type="GO" id="GO:0006364">
    <property type="term" value="P:rRNA processing"/>
    <property type="evidence" value="ECO:0007669"/>
    <property type="project" value="TreeGrafter"/>
</dbReference>
<dbReference type="Gene3D" id="6.10.250.1770">
    <property type="match status" value="1"/>
</dbReference>
<keyword evidence="6" id="KW-1185">Reference proteome</keyword>
<feature type="domain" description="Ribosomal RNA-processing protein 7 C-terminal" evidence="4">
    <location>
        <begin position="166"/>
        <end position="289"/>
    </location>
</feature>
<comment type="similarity">
    <text evidence="1">Belongs to the RRP7 family.</text>
</comment>
<dbReference type="Pfam" id="PF12923">
    <property type="entry name" value="RRP7"/>
    <property type="match status" value="1"/>
</dbReference>
<comment type="caution">
    <text evidence="5">The sequence shown here is derived from an EMBL/GenBank/DDBJ whole genome shotgun (WGS) entry which is preliminary data.</text>
</comment>